<reference evidence="1 2" key="1">
    <citation type="journal article" date="2006" name="Science">
        <title>The genome of black cottonwood, Populus trichocarpa (Torr. &amp; Gray).</title>
        <authorList>
            <person name="Tuskan G.A."/>
            <person name="Difazio S."/>
            <person name="Jansson S."/>
            <person name="Bohlmann J."/>
            <person name="Grigoriev I."/>
            <person name="Hellsten U."/>
            <person name="Putnam N."/>
            <person name="Ralph S."/>
            <person name="Rombauts S."/>
            <person name="Salamov A."/>
            <person name="Schein J."/>
            <person name="Sterck L."/>
            <person name="Aerts A."/>
            <person name="Bhalerao R.R."/>
            <person name="Bhalerao R.P."/>
            <person name="Blaudez D."/>
            <person name="Boerjan W."/>
            <person name="Brun A."/>
            <person name="Brunner A."/>
            <person name="Busov V."/>
            <person name="Campbell M."/>
            <person name="Carlson J."/>
            <person name="Chalot M."/>
            <person name="Chapman J."/>
            <person name="Chen G.L."/>
            <person name="Cooper D."/>
            <person name="Coutinho P.M."/>
            <person name="Couturier J."/>
            <person name="Covert S."/>
            <person name="Cronk Q."/>
            <person name="Cunningham R."/>
            <person name="Davis J."/>
            <person name="Degroeve S."/>
            <person name="Dejardin A."/>
            <person name="Depamphilis C."/>
            <person name="Detter J."/>
            <person name="Dirks B."/>
            <person name="Dubchak I."/>
            <person name="Duplessis S."/>
            <person name="Ehlting J."/>
            <person name="Ellis B."/>
            <person name="Gendler K."/>
            <person name="Goodstein D."/>
            <person name="Gribskov M."/>
            <person name="Grimwood J."/>
            <person name="Groover A."/>
            <person name="Gunter L."/>
            <person name="Hamberger B."/>
            <person name="Heinze B."/>
            <person name="Helariutta Y."/>
            <person name="Henrissat B."/>
            <person name="Holligan D."/>
            <person name="Holt R."/>
            <person name="Huang W."/>
            <person name="Islam-Faridi N."/>
            <person name="Jones S."/>
            <person name="Jones-Rhoades M."/>
            <person name="Jorgensen R."/>
            <person name="Joshi C."/>
            <person name="Kangasjarvi J."/>
            <person name="Karlsson J."/>
            <person name="Kelleher C."/>
            <person name="Kirkpatrick R."/>
            <person name="Kirst M."/>
            <person name="Kohler A."/>
            <person name="Kalluri U."/>
            <person name="Larimer F."/>
            <person name="Leebens-Mack J."/>
            <person name="Leple J.C."/>
            <person name="Locascio P."/>
            <person name="Lou Y."/>
            <person name="Lucas S."/>
            <person name="Martin F."/>
            <person name="Montanini B."/>
            <person name="Napoli C."/>
            <person name="Nelson D.R."/>
            <person name="Nelson C."/>
            <person name="Nieminen K."/>
            <person name="Nilsson O."/>
            <person name="Pereda V."/>
            <person name="Peter G."/>
            <person name="Philippe R."/>
            <person name="Pilate G."/>
            <person name="Poliakov A."/>
            <person name="Razumovskaya J."/>
            <person name="Richardson P."/>
            <person name="Rinaldi C."/>
            <person name="Ritland K."/>
            <person name="Rouze P."/>
            <person name="Ryaboy D."/>
            <person name="Schmutz J."/>
            <person name="Schrader J."/>
            <person name="Segerman B."/>
            <person name="Shin H."/>
            <person name="Siddiqui A."/>
            <person name="Sterky F."/>
            <person name="Terry A."/>
            <person name="Tsai C.J."/>
            <person name="Uberbacher E."/>
            <person name="Unneberg P."/>
            <person name="Vahala J."/>
            <person name="Wall K."/>
            <person name="Wessler S."/>
            <person name="Yang G."/>
            <person name="Yin T."/>
            <person name="Douglas C."/>
            <person name="Marra M."/>
            <person name="Sandberg G."/>
            <person name="Van de Peer Y."/>
            <person name="Rokhsar D."/>
        </authorList>
    </citation>
    <scope>NUCLEOTIDE SEQUENCE [LARGE SCALE GENOMIC DNA]</scope>
    <source>
        <strain evidence="2">cv. Nisqually</strain>
    </source>
</reference>
<dbReference type="Proteomes" id="UP000006729">
    <property type="component" value="Chromosome 11"/>
</dbReference>
<dbReference type="InParanoid" id="A0A2K1YE90"/>
<proteinExistence type="predicted"/>
<evidence type="ECO:0000313" key="2">
    <source>
        <dbReference type="Proteomes" id="UP000006729"/>
    </source>
</evidence>
<sequence length="66" mass="7386">MRHNIINKIFYYIGMRGIVTKRDIRHPHDPTHPLSLCACSGRISILSHPKPASIPPTNKKKARGGS</sequence>
<evidence type="ECO:0000313" key="1">
    <source>
        <dbReference type="EMBL" id="PNT11351.1"/>
    </source>
</evidence>
<keyword evidence="2" id="KW-1185">Reference proteome</keyword>
<dbReference type="AlphaFoldDB" id="A0A2K1YE90"/>
<name>A0A2K1YE90_POPTR</name>
<dbReference type="EMBL" id="CM009300">
    <property type="protein sequence ID" value="PNT11351.1"/>
    <property type="molecule type" value="Genomic_DNA"/>
</dbReference>
<gene>
    <name evidence="1" type="ORF">POPTR_011G014400</name>
</gene>
<accession>A0A2K1YE90</accession>
<organism evidence="1 2">
    <name type="scientific">Populus trichocarpa</name>
    <name type="common">Western balsam poplar</name>
    <name type="synonym">Populus balsamifera subsp. trichocarpa</name>
    <dbReference type="NCBI Taxonomy" id="3694"/>
    <lineage>
        <taxon>Eukaryota</taxon>
        <taxon>Viridiplantae</taxon>
        <taxon>Streptophyta</taxon>
        <taxon>Embryophyta</taxon>
        <taxon>Tracheophyta</taxon>
        <taxon>Spermatophyta</taxon>
        <taxon>Magnoliopsida</taxon>
        <taxon>eudicotyledons</taxon>
        <taxon>Gunneridae</taxon>
        <taxon>Pentapetalae</taxon>
        <taxon>rosids</taxon>
        <taxon>fabids</taxon>
        <taxon>Malpighiales</taxon>
        <taxon>Salicaceae</taxon>
        <taxon>Saliceae</taxon>
        <taxon>Populus</taxon>
    </lineage>
</organism>
<protein>
    <submittedName>
        <fullName evidence="1">Uncharacterized protein</fullName>
    </submittedName>
</protein>